<dbReference type="InterPro" id="IPR023393">
    <property type="entry name" value="START-like_dom_sf"/>
</dbReference>
<dbReference type="RefSeq" id="WP_017366134.1">
    <property type="nucleotide sequence ID" value="NZ_CP079096.1"/>
</dbReference>
<evidence type="ECO:0000313" key="2">
    <source>
        <dbReference type="Proteomes" id="UP001158598"/>
    </source>
</evidence>
<protein>
    <recommendedName>
        <fullName evidence="3">SRPBCC family protein</fullName>
    </recommendedName>
</protein>
<dbReference type="AlphaFoldDB" id="A0AA35XYT9"/>
<dbReference type="Proteomes" id="UP001158598">
    <property type="component" value="Chromosome"/>
</dbReference>
<evidence type="ECO:0008006" key="3">
    <source>
        <dbReference type="Google" id="ProtNLM"/>
    </source>
</evidence>
<dbReference type="EMBL" id="OX458332">
    <property type="protein sequence ID" value="CAI8830908.1"/>
    <property type="molecule type" value="Genomic_DNA"/>
</dbReference>
<organism evidence="1 2">
    <name type="scientific">Methylococcus capsulatus</name>
    <dbReference type="NCBI Taxonomy" id="414"/>
    <lineage>
        <taxon>Bacteria</taxon>
        <taxon>Pseudomonadati</taxon>
        <taxon>Pseudomonadota</taxon>
        <taxon>Gammaproteobacteria</taxon>
        <taxon>Methylococcales</taxon>
        <taxon>Methylococcaceae</taxon>
        <taxon>Methylococcus</taxon>
    </lineage>
</organism>
<evidence type="ECO:0000313" key="1">
    <source>
        <dbReference type="EMBL" id="CAI8830908.1"/>
    </source>
</evidence>
<sequence>MTTLLFLAGFVLLALGVLVVVGMRLPKTHRAASRIRLPATPERVWEIITDFEGFPRWRPGLAAVDRAPDVDGFPSWDEVCAMGAKVRFRVLEAVPPRRLVTCLAGEHLPLRGVWVYDLQADGDAGTVLTITERDSIFHPAFRFFVRYVLSYHGVMDVFLLALARHLDSPATPEHLSLRVEDPDSGGVEA</sequence>
<reference evidence="1" key="1">
    <citation type="submission" date="2023-03" db="EMBL/GenBank/DDBJ databases">
        <authorList>
            <person name="Pearce D."/>
        </authorList>
    </citation>
    <scope>NUCLEOTIDE SEQUENCE</scope>
    <source>
        <strain evidence="1">Mc</strain>
    </source>
</reference>
<dbReference type="Pfam" id="PF10604">
    <property type="entry name" value="Polyketide_cyc2"/>
    <property type="match status" value="1"/>
</dbReference>
<proteinExistence type="predicted"/>
<accession>A0AA35XYT9</accession>
<dbReference type="Gene3D" id="3.30.530.20">
    <property type="match status" value="1"/>
</dbReference>
<name>A0AA35XYT9_METCP</name>
<gene>
    <name evidence="1" type="ORF">MCNOR_2127</name>
</gene>
<dbReference type="SUPFAM" id="SSF55961">
    <property type="entry name" value="Bet v1-like"/>
    <property type="match status" value="1"/>
</dbReference>
<dbReference type="InterPro" id="IPR019587">
    <property type="entry name" value="Polyketide_cyclase/dehydratase"/>
</dbReference>